<comment type="caution">
    <text evidence="2">The sequence shown here is derived from an EMBL/GenBank/DDBJ whole genome shotgun (WGS) entry which is preliminary data.</text>
</comment>
<sequence length="105" mass="11133">ECVTYNFGDSKKSFLCLADDYCSQKYPFICEMNAASMKLAQTTQNENSHGTPSETGTGTGTETGTGTGPETGSNIIDFEQPPPPPPTSSELDTENHESPSAVCCT</sequence>
<reference evidence="2" key="1">
    <citation type="submission" date="2021-02" db="EMBL/GenBank/DDBJ databases">
        <authorList>
            <person name="Nowell W R."/>
        </authorList>
    </citation>
    <scope>NUCLEOTIDE SEQUENCE</scope>
</reference>
<accession>A0A820NRV0</accession>
<protein>
    <submittedName>
        <fullName evidence="2">Uncharacterized protein</fullName>
    </submittedName>
</protein>
<organism evidence="2 3">
    <name type="scientific">Adineta steineri</name>
    <dbReference type="NCBI Taxonomy" id="433720"/>
    <lineage>
        <taxon>Eukaryota</taxon>
        <taxon>Metazoa</taxon>
        <taxon>Spiralia</taxon>
        <taxon>Gnathifera</taxon>
        <taxon>Rotifera</taxon>
        <taxon>Eurotatoria</taxon>
        <taxon>Bdelloidea</taxon>
        <taxon>Adinetida</taxon>
        <taxon>Adinetidae</taxon>
        <taxon>Adineta</taxon>
    </lineage>
</organism>
<dbReference type="EMBL" id="CAJOAZ010025873">
    <property type="protein sequence ID" value="CAF4396338.1"/>
    <property type="molecule type" value="Genomic_DNA"/>
</dbReference>
<evidence type="ECO:0000256" key="1">
    <source>
        <dbReference type="SAM" id="MobiDB-lite"/>
    </source>
</evidence>
<proteinExistence type="predicted"/>
<dbReference type="Proteomes" id="UP000663844">
    <property type="component" value="Unassembled WGS sequence"/>
</dbReference>
<feature type="compositionally biased region" description="Gly residues" evidence="1">
    <location>
        <begin position="57"/>
        <end position="69"/>
    </location>
</feature>
<evidence type="ECO:0000313" key="3">
    <source>
        <dbReference type="Proteomes" id="UP000663844"/>
    </source>
</evidence>
<name>A0A820NRV0_9BILA</name>
<gene>
    <name evidence="2" type="ORF">OXD698_LOCUS51205</name>
</gene>
<feature type="non-terminal residue" evidence="2">
    <location>
        <position position="1"/>
    </location>
</feature>
<dbReference type="AlphaFoldDB" id="A0A820NRV0"/>
<feature type="region of interest" description="Disordered" evidence="1">
    <location>
        <begin position="41"/>
        <end position="105"/>
    </location>
</feature>
<evidence type="ECO:0000313" key="2">
    <source>
        <dbReference type="EMBL" id="CAF4396338.1"/>
    </source>
</evidence>